<feature type="region of interest" description="Disordered" evidence="1">
    <location>
        <begin position="1"/>
        <end position="138"/>
    </location>
</feature>
<feature type="region of interest" description="Disordered" evidence="1">
    <location>
        <begin position="261"/>
        <end position="281"/>
    </location>
</feature>
<feature type="region of interest" description="Disordered" evidence="1">
    <location>
        <begin position="159"/>
        <end position="193"/>
    </location>
</feature>
<comment type="caution">
    <text evidence="3">The sequence shown here is derived from an EMBL/GenBank/DDBJ whole genome shotgun (WGS) entry which is preliminary data.</text>
</comment>
<evidence type="ECO:0000313" key="4">
    <source>
        <dbReference type="Proteomes" id="UP000030161"/>
    </source>
</evidence>
<feature type="compositionally biased region" description="Acidic residues" evidence="1">
    <location>
        <begin position="115"/>
        <end position="128"/>
    </location>
</feature>
<dbReference type="SMART" id="SM00444">
    <property type="entry name" value="GYF"/>
    <property type="match status" value="1"/>
</dbReference>
<gene>
    <name evidence="3" type="ORF">MG3_06067</name>
</gene>
<dbReference type="Gene3D" id="3.30.1490.40">
    <property type="match status" value="1"/>
</dbReference>
<dbReference type="PANTHER" id="PTHR13138:SF3">
    <property type="entry name" value="CD2 ANTIGEN CYTOPLASMIC TAIL-BINDING PROTEIN 2"/>
    <property type="match status" value="1"/>
</dbReference>
<feature type="domain" description="GYF" evidence="2">
    <location>
        <begin position="358"/>
        <end position="416"/>
    </location>
</feature>
<dbReference type="EMBL" id="AJIX01000056">
    <property type="protein sequence ID" value="KGR01070.1"/>
    <property type="molecule type" value="Genomic_DNA"/>
</dbReference>
<accession>A0AB34PKT3</accession>
<evidence type="ECO:0000256" key="1">
    <source>
        <dbReference type="SAM" id="MobiDB-lite"/>
    </source>
</evidence>
<feature type="compositionally biased region" description="Basic and acidic residues" evidence="1">
    <location>
        <begin position="159"/>
        <end position="173"/>
    </location>
</feature>
<protein>
    <submittedName>
        <fullName evidence="3">CD2 antigen cytoplasmic tail-binding protein 2</fullName>
    </submittedName>
</protein>
<dbReference type="GO" id="GO:0005682">
    <property type="term" value="C:U5 snRNP"/>
    <property type="evidence" value="ECO:0007669"/>
    <property type="project" value="InterPro"/>
</dbReference>
<dbReference type="InterPro" id="IPR035445">
    <property type="entry name" value="GYF-like_dom_sf"/>
</dbReference>
<dbReference type="AlphaFoldDB" id="A0AB34PKT3"/>
<sequence>MNNQTDLFSNVGESTVNNSSRRRKRGANKNELQLTYESDSSDDQEGNSDNENNISKLQQQQQSEEDILGDNKENDMFDSDKEDDMFTNDNKQEEDDDDMFASDNEESDPQKNNLDDEEEEEEEEEIKETDESVNNYYNNIEDLNFDSFQNKKKEPKFEAFNLKEETNMGKFDNEGNYIPNEQKDSSDADDDDLWLEDYNNKSEINKAKQAQLLRERQQREKSKSKSMEKDHNVEPLEVLLSDLILLLEPVESPMEALARLNPKNLRKKKKKGDDDDNNKNGIANHEELINKITNVCSILINDKQIDDIYELTREELTRKFQTITGQSFNVERGLKRSREESDDEDDENSQINNIDYGEKIWEFRWIGDENEDKVINGPYSSYEMNHWKETYFENKVEVRKIGETKFQNIEYINEFT</sequence>
<evidence type="ECO:0000313" key="3">
    <source>
        <dbReference type="EMBL" id="KGR01070.1"/>
    </source>
</evidence>
<evidence type="ECO:0000259" key="2">
    <source>
        <dbReference type="PROSITE" id="PS50829"/>
    </source>
</evidence>
<name>A0AB34PKT3_CANAX</name>
<feature type="compositionally biased region" description="Polar residues" evidence="1">
    <location>
        <begin position="1"/>
        <end position="19"/>
    </location>
</feature>
<dbReference type="Pfam" id="PF02213">
    <property type="entry name" value="GYF"/>
    <property type="match status" value="1"/>
</dbReference>
<feature type="compositionally biased region" description="Basic and acidic residues" evidence="1">
    <location>
        <begin position="213"/>
        <end position="230"/>
    </location>
</feature>
<dbReference type="Proteomes" id="UP000030161">
    <property type="component" value="Unassembled WGS sequence"/>
</dbReference>
<organism evidence="3 4">
    <name type="scientific">Candida albicans P78048</name>
    <dbReference type="NCBI Taxonomy" id="1094989"/>
    <lineage>
        <taxon>Eukaryota</taxon>
        <taxon>Fungi</taxon>
        <taxon>Dikarya</taxon>
        <taxon>Ascomycota</taxon>
        <taxon>Saccharomycotina</taxon>
        <taxon>Pichiomycetes</taxon>
        <taxon>Debaryomycetaceae</taxon>
        <taxon>Candida/Lodderomyces clade</taxon>
        <taxon>Candida</taxon>
    </lineage>
</organism>
<feature type="compositionally biased region" description="Polar residues" evidence="1">
    <location>
        <begin position="49"/>
        <end position="62"/>
    </location>
</feature>
<feature type="region of interest" description="Disordered" evidence="1">
    <location>
        <begin position="205"/>
        <end position="230"/>
    </location>
</feature>
<feature type="compositionally biased region" description="Basic and acidic residues" evidence="1">
    <location>
        <begin position="69"/>
        <end position="79"/>
    </location>
</feature>
<feature type="compositionally biased region" description="Acidic residues" evidence="1">
    <location>
        <begin position="39"/>
        <end position="48"/>
    </location>
</feature>
<dbReference type="PANTHER" id="PTHR13138">
    <property type="entry name" value="PROTEIN LIN1"/>
    <property type="match status" value="1"/>
</dbReference>
<dbReference type="PROSITE" id="PS50829">
    <property type="entry name" value="GYF"/>
    <property type="match status" value="1"/>
</dbReference>
<feature type="compositionally biased region" description="Acidic residues" evidence="1">
    <location>
        <begin position="80"/>
        <end position="107"/>
    </location>
</feature>
<dbReference type="InterPro" id="IPR039905">
    <property type="entry name" value="CD2BP2/Lin1"/>
</dbReference>
<proteinExistence type="predicted"/>
<dbReference type="InterPro" id="IPR003169">
    <property type="entry name" value="GYF"/>
</dbReference>
<reference evidence="3 4" key="1">
    <citation type="submission" date="2013-12" db="EMBL/GenBank/DDBJ databases">
        <title>The Genome Sequence of Candida albicans P78048.</title>
        <authorList>
            <consortium name="The Broad Institute Genome Sequencing Platform"/>
            <consortium name="The Broad Institute Genome Sequencing Center for Infectious Disease"/>
            <person name="Cuomo C."/>
            <person name="Bennett R."/>
            <person name="Hirakawa M."/>
            <person name="Noverr M."/>
            <person name="Mitchell A."/>
            <person name="Young S.K."/>
            <person name="Zeng Q."/>
            <person name="Gargeya S."/>
            <person name="Fitzgerald M."/>
            <person name="Abouelleil A."/>
            <person name="Alvarado L."/>
            <person name="Berlin A.M."/>
            <person name="Chapman S.B."/>
            <person name="Dewar J."/>
            <person name="Goldberg J."/>
            <person name="Griggs A."/>
            <person name="Gujja S."/>
            <person name="Hansen M."/>
            <person name="Howarth C."/>
            <person name="Imamovic A."/>
            <person name="Larimer J."/>
            <person name="McCowan C."/>
            <person name="Murphy C."/>
            <person name="Pearson M."/>
            <person name="Priest M."/>
            <person name="Roberts A."/>
            <person name="Saif S."/>
            <person name="Shea T."/>
            <person name="Sykes S."/>
            <person name="Wortman J."/>
            <person name="Nusbaum C."/>
            <person name="Birren B."/>
        </authorList>
    </citation>
    <scope>NUCLEOTIDE SEQUENCE [LARGE SCALE GENOMIC DNA]</scope>
    <source>
        <strain evidence="3 4">P78048</strain>
    </source>
</reference>
<dbReference type="SUPFAM" id="SSF55277">
    <property type="entry name" value="GYF domain"/>
    <property type="match status" value="1"/>
</dbReference>
<feature type="region of interest" description="Disordered" evidence="1">
    <location>
        <begin position="331"/>
        <end position="351"/>
    </location>
</feature>